<feature type="signal peptide" evidence="2">
    <location>
        <begin position="1"/>
        <end position="25"/>
    </location>
</feature>
<accession>A0A2S7IEY1</accession>
<dbReference type="AlphaFoldDB" id="A0A2S7IEY1"/>
<keyword evidence="1" id="KW-1133">Transmembrane helix</keyword>
<feature type="transmembrane region" description="Helical" evidence="1">
    <location>
        <begin position="566"/>
        <end position="587"/>
    </location>
</feature>
<dbReference type="InterPro" id="IPR012338">
    <property type="entry name" value="Beta-lactam/transpept-like"/>
</dbReference>
<name>A0A2S7IEY1_9BACT</name>
<evidence type="ECO:0000313" key="5">
    <source>
        <dbReference type="Proteomes" id="UP000239590"/>
    </source>
</evidence>
<keyword evidence="1" id="KW-0812">Transmembrane</keyword>
<feature type="domain" description="Beta-lactamase-related" evidence="3">
    <location>
        <begin position="41"/>
        <end position="361"/>
    </location>
</feature>
<dbReference type="RefSeq" id="WP_104716062.1">
    <property type="nucleotide sequence ID" value="NZ_PTRA01000009.1"/>
</dbReference>
<dbReference type="PANTHER" id="PTHR46825">
    <property type="entry name" value="D-ALANYL-D-ALANINE-CARBOXYPEPTIDASE/ENDOPEPTIDASE AMPH"/>
    <property type="match status" value="1"/>
</dbReference>
<dbReference type="EMBL" id="PTRA01000009">
    <property type="protein sequence ID" value="PQA53464.1"/>
    <property type="molecule type" value="Genomic_DNA"/>
</dbReference>
<keyword evidence="2" id="KW-0732">Signal</keyword>
<dbReference type="PANTHER" id="PTHR46825:SF9">
    <property type="entry name" value="BETA-LACTAMASE-RELATED DOMAIN-CONTAINING PROTEIN"/>
    <property type="match status" value="1"/>
</dbReference>
<comment type="caution">
    <text evidence="4">The sequence shown here is derived from an EMBL/GenBank/DDBJ whole genome shotgun (WGS) entry which is preliminary data.</text>
</comment>
<dbReference type="InterPro" id="IPR001466">
    <property type="entry name" value="Beta-lactam-related"/>
</dbReference>
<organism evidence="4 5">
    <name type="scientific">Siphonobacter curvatus</name>
    <dbReference type="NCBI Taxonomy" id="2094562"/>
    <lineage>
        <taxon>Bacteria</taxon>
        <taxon>Pseudomonadati</taxon>
        <taxon>Bacteroidota</taxon>
        <taxon>Cytophagia</taxon>
        <taxon>Cytophagales</taxon>
        <taxon>Cytophagaceae</taxon>
        <taxon>Siphonobacter</taxon>
    </lineage>
</organism>
<evidence type="ECO:0000256" key="2">
    <source>
        <dbReference type="SAM" id="SignalP"/>
    </source>
</evidence>
<evidence type="ECO:0000313" key="4">
    <source>
        <dbReference type="EMBL" id="PQA53464.1"/>
    </source>
</evidence>
<dbReference type="Pfam" id="PF00144">
    <property type="entry name" value="Beta-lactamase"/>
    <property type="match status" value="1"/>
</dbReference>
<evidence type="ECO:0000259" key="3">
    <source>
        <dbReference type="Pfam" id="PF00144"/>
    </source>
</evidence>
<keyword evidence="1" id="KW-0472">Membrane</keyword>
<reference evidence="5" key="1">
    <citation type="submission" date="2018-02" db="EMBL/GenBank/DDBJ databases">
        <title>Genome sequencing of Solimonas sp. HR-BB.</title>
        <authorList>
            <person name="Lee Y."/>
            <person name="Jeon C.O."/>
        </authorList>
    </citation>
    <scope>NUCLEOTIDE SEQUENCE [LARGE SCALE GENOMIC DNA]</scope>
    <source>
        <strain evidence="5">HR-U</strain>
    </source>
</reference>
<dbReference type="OrthoDB" id="9793489at2"/>
<gene>
    <name evidence="4" type="ORF">C5O19_24800</name>
</gene>
<dbReference type="InterPro" id="IPR050491">
    <property type="entry name" value="AmpC-like"/>
</dbReference>
<sequence>MTQSRTLFVTLLLLLTCCTTSKAQAPSLPDASTAPLMTELKQVMQKEHLPGLMVSIVKRDSLFFSAGLGYADVEQQRRVDAHTQFHLASITKFFVAMGIQKLIAAGKLHLNDRLRVLAPEIPYTNPWESTHPVRLVHLLEHTAGFEDIELSRMVHTSRLPLKGIEAVQSVEHSLHARWKPGQIMSYSNPGYMVLGYLLEKVSGMPWNHYLDQVLLQPLKMDHTLFDRDGKKLPLYAIGYNFDTKAFTALPLYGPSGNGAAGSLVSTATDMTKFMRYLLKVHTDSATELLPERDQLEMERIHSTLASRNGLHTGYALGNELFPNNKKVAFRGHNGKGEGFSSWLFFNREAGLAYAVSTNCNANLWPVSQVIEGFLTKDIQAPTLPALLLDASTVEPLLGYYQFMNPKNETWEFYKRIFSGIRLVSIHQDKLIIDAGKGPIDSLIHVGKGIFRFRGDIVPSAVLGRDEEGRAFFQGYGNRFYGKTSESSILMQKIPIYLGLIAAFLSLLYTLIGIPLLLVKKINLRQLSLPLFPAVGIVCFGLSYRLLGATDEIHKERFTFLNATSFSIFAGMLLFAISVIIGAYGLYNQWSKLTKIWIKFALLFNSIFLFYLVVLLTIHGWIGVPIWR</sequence>
<feature type="transmembrane region" description="Helical" evidence="1">
    <location>
        <begin position="599"/>
        <end position="621"/>
    </location>
</feature>
<dbReference type="Proteomes" id="UP000239590">
    <property type="component" value="Unassembled WGS sequence"/>
</dbReference>
<feature type="chain" id="PRO_5015528094" description="Beta-lactamase-related domain-containing protein" evidence="2">
    <location>
        <begin position="26"/>
        <end position="627"/>
    </location>
</feature>
<dbReference type="Gene3D" id="3.40.710.10">
    <property type="entry name" value="DD-peptidase/beta-lactamase superfamily"/>
    <property type="match status" value="1"/>
</dbReference>
<dbReference type="SUPFAM" id="SSF56601">
    <property type="entry name" value="beta-lactamase/transpeptidase-like"/>
    <property type="match status" value="1"/>
</dbReference>
<feature type="transmembrane region" description="Helical" evidence="1">
    <location>
        <begin position="495"/>
        <end position="518"/>
    </location>
</feature>
<feature type="transmembrane region" description="Helical" evidence="1">
    <location>
        <begin position="530"/>
        <end position="546"/>
    </location>
</feature>
<evidence type="ECO:0000256" key="1">
    <source>
        <dbReference type="SAM" id="Phobius"/>
    </source>
</evidence>
<proteinExistence type="predicted"/>
<protein>
    <recommendedName>
        <fullName evidence="3">Beta-lactamase-related domain-containing protein</fullName>
    </recommendedName>
</protein>
<keyword evidence="5" id="KW-1185">Reference proteome</keyword>